<proteinExistence type="predicted"/>
<comment type="caution">
    <text evidence="2">The sequence shown here is derived from an EMBL/GenBank/DDBJ whole genome shotgun (WGS) entry which is preliminary data.</text>
</comment>
<feature type="non-terminal residue" evidence="2">
    <location>
        <position position="1"/>
    </location>
</feature>
<dbReference type="AlphaFoldDB" id="A0A0F9KJ24"/>
<evidence type="ECO:0000259" key="1">
    <source>
        <dbReference type="Pfam" id="PF13358"/>
    </source>
</evidence>
<dbReference type="Gene3D" id="3.30.420.10">
    <property type="entry name" value="Ribonuclease H-like superfamily/Ribonuclease H"/>
    <property type="match status" value="1"/>
</dbReference>
<feature type="domain" description="Tc1-like transposase DDE" evidence="1">
    <location>
        <begin position="4"/>
        <end position="74"/>
    </location>
</feature>
<dbReference type="Pfam" id="PF13358">
    <property type="entry name" value="DDE_3"/>
    <property type="match status" value="1"/>
</dbReference>
<dbReference type="InterPro" id="IPR036397">
    <property type="entry name" value="RNaseH_sf"/>
</dbReference>
<protein>
    <recommendedName>
        <fullName evidence="1">Tc1-like transposase DDE domain-containing protein</fullName>
    </recommendedName>
</protein>
<organism evidence="2">
    <name type="scientific">marine sediment metagenome</name>
    <dbReference type="NCBI Taxonomy" id="412755"/>
    <lineage>
        <taxon>unclassified sequences</taxon>
        <taxon>metagenomes</taxon>
        <taxon>ecological metagenomes</taxon>
    </lineage>
</organism>
<dbReference type="InterPro" id="IPR012337">
    <property type="entry name" value="RNaseH-like_sf"/>
</dbReference>
<gene>
    <name evidence="2" type="ORF">LCGC14_1697250</name>
</gene>
<sequence>KVEKSYPTKRKIHMFFDNAKYYKNKAVKSYLKSSKIQAHFLPPYSPNLNPIERLWKWMKERTLYNTYYQEFEDFKHAVFGFLQSISSLDPKSVTRALQSNI</sequence>
<accession>A0A0F9KJ24</accession>
<dbReference type="GO" id="GO:0003676">
    <property type="term" value="F:nucleic acid binding"/>
    <property type="evidence" value="ECO:0007669"/>
    <property type="project" value="InterPro"/>
</dbReference>
<reference evidence="2" key="1">
    <citation type="journal article" date="2015" name="Nature">
        <title>Complex archaea that bridge the gap between prokaryotes and eukaryotes.</title>
        <authorList>
            <person name="Spang A."/>
            <person name="Saw J.H."/>
            <person name="Jorgensen S.L."/>
            <person name="Zaremba-Niedzwiedzka K."/>
            <person name="Martijn J."/>
            <person name="Lind A.E."/>
            <person name="van Eijk R."/>
            <person name="Schleper C."/>
            <person name="Guy L."/>
            <person name="Ettema T.J."/>
        </authorList>
    </citation>
    <scope>NUCLEOTIDE SEQUENCE</scope>
</reference>
<evidence type="ECO:0000313" key="2">
    <source>
        <dbReference type="EMBL" id="KKM15325.1"/>
    </source>
</evidence>
<dbReference type="EMBL" id="LAZR01014935">
    <property type="protein sequence ID" value="KKM15325.1"/>
    <property type="molecule type" value="Genomic_DNA"/>
</dbReference>
<dbReference type="InterPro" id="IPR038717">
    <property type="entry name" value="Tc1-like_DDE_dom"/>
</dbReference>
<dbReference type="SUPFAM" id="SSF53098">
    <property type="entry name" value="Ribonuclease H-like"/>
    <property type="match status" value="1"/>
</dbReference>
<name>A0A0F9KJ24_9ZZZZ</name>